<sequence length="126" mass="14639">MGDEMMWLRREIAVGLGRLATLRLAGFPAADDIQYVVRSWYETLLTEPIQWDESLDQARIRHSFMMLARVCDRWPAPKTFLDHLPPRPARPSLPEPPMPKEKVAQNVGKIQELLRWFKGNRESQNG</sequence>
<accession>A0ABQ0C974</accession>
<evidence type="ECO:0000313" key="3">
    <source>
        <dbReference type="Proteomes" id="UP001628193"/>
    </source>
</evidence>
<feature type="region of interest" description="Disordered" evidence="1">
    <location>
        <begin position="81"/>
        <end position="100"/>
    </location>
</feature>
<dbReference type="EMBL" id="BAAFGK010000004">
    <property type="protein sequence ID" value="GAB0057433.1"/>
    <property type="molecule type" value="Genomic_DNA"/>
</dbReference>
<proteinExistence type="predicted"/>
<evidence type="ECO:0000313" key="2">
    <source>
        <dbReference type="EMBL" id="GAB0057433.1"/>
    </source>
</evidence>
<reference evidence="2 3" key="2">
    <citation type="submission" date="2024-09" db="EMBL/GenBank/DDBJ databases">
        <title>Draft genome sequence of Candidatus Magnetaquicoccaceae bacterium FCR-1.</title>
        <authorList>
            <person name="Shimoshige H."/>
            <person name="Shimamura S."/>
            <person name="Taoka A."/>
            <person name="Kobayashi H."/>
            <person name="Maekawa T."/>
        </authorList>
    </citation>
    <scope>NUCLEOTIDE SEQUENCE [LARGE SCALE GENOMIC DNA]</scope>
    <source>
        <strain evidence="2 3">FCR-1</strain>
    </source>
</reference>
<feature type="compositionally biased region" description="Pro residues" evidence="1">
    <location>
        <begin position="86"/>
        <end position="97"/>
    </location>
</feature>
<dbReference type="RefSeq" id="WP_420905123.1">
    <property type="nucleotide sequence ID" value="NZ_BAAFGK010000004.1"/>
</dbReference>
<evidence type="ECO:0000256" key="1">
    <source>
        <dbReference type="SAM" id="MobiDB-lite"/>
    </source>
</evidence>
<dbReference type="Proteomes" id="UP001628193">
    <property type="component" value="Unassembled WGS sequence"/>
</dbReference>
<comment type="caution">
    <text evidence="2">The sequence shown here is derived from an EMBL/GenBank/DDBJ whole genome shotgun (WGS) entry which is preliminary data.</text>
</comment>
<organism evidence="2 3">
    <name type="scientific">Candidatus Magnetaquiglobus chichijimensis</name>
    <dbReference type="NCBI Taxonomy" id="3141448"/>
    <lineage>
        <taxon>Bacteria</taxon>
        <taxon>Pseudomonadati</taxon>
        <taxon>Pseudomonadota</taxon>
        <taxon>Magnetococcia</taxon>
        <taxon>Magnetococcales</taxon>
        <taxon>Candidatus Magnetaquicoccaceae</taxon>
        <taxon>Candidatus Magnetaquiglobus</taxon>
    </lineage>
</organism>
<protein>
    <submittedName>
        <fullName evidence="2">Uncharacterized protein</fullName>
    </submittedName>
</protein>
<reference evidence="2 3" key="1">
    <citation type="submission" date="2024-05" db="EMBL/GenBank/DDBJ databases">
        <authorList>
            <consortium name="Candidatus Magnetaquicoccaceae bacterium FCR-1 genome sequencing consortium"/>
            <person name="Shimoshige H."/>
            <person name="Shimamura S."/>
            <person name="Taoka A."/>
            <person name="Kobayashi H."/>
            <person name="Maekawa T."/>
        </authorList>
    </citation>
    <scope>NUCLEOTIDE SEQUENCE [LARGE SCALE GENOMIC DNA]</scope>
    <source>
        <strain evidence="2 3">FCR-1</strain>
    </source>
</reference>
<keyword evidence="3" id="KW-1185">Reference proteome</keyword>
<name>A0ABQ0C974_9PROT</name>
<gene>
    <name evidence="2" type="ORF">SIID45300_01761</name>
</gene>